<evidence type="ECO:0000313" key="10">
    <source>
        <dbReference type="EMBL" id="VDC61479.1"/>
    </source>
</evidence>
<comment type="subcellular location">
    <subcellularLocation>
        <location evidence="1">Membrane</location>
        <topology evidence="1">Multi-pass membrane protein</topology>
    </subcellularLocation>
</comment>
<evidence type="ECO:0000256" key="5">
    <source>
        <dbReference type="ARBA" id="ARBA00022737"/>
    </source>
</evidence>
<comment type="similarity">
    <text evidence="2 9">Belongs to the mitochondrial carrier (TC 2.A.29) family.</text>
</comment>
<dbReference type="Gene3D" id="1.50.40.10">
    <property type="entry name" value="Mitochondrial carrier domain"/>
    <property type="match status" value="1"/>
</dbReference>
<keyword evidence="7 8" id="KW-0472">Membrane</keyword>
<evidence type="ECO:0000256" key="7">
    <source>
        <dbReference type="ARBA" id="ARBA00023136"/>
    </source>
</evidence>
<evidence type="ECO:0000256" key="4">
    <source>
        <dbReference type="ARBA" id="ARBA00022692"/>
    </source>
</evidence>
<keyword evidence="4 8" id="KW-0812">Transmembrane</keyword>
<dbReference type="EMBL" id="LR031568">
    <property type="protein sequence ID" value="VDC61479.1"/>
    <property type="molecule type" value="Genomic_DNA"/>
</dbReference>
<dbReference type="InterPro" id="IPR023395">
    <property type="entry name" value="MCP_dom_sf"/>
</dbReference>
<keyword evidence="3 9" id="KW-0813">Transport</keyword>
<evidence type="ECO:0000256" key="6">
    <source>
        <dbReference type="ARBA" id="ARBA00022989"/>
    </source>
</evidence>
<evidence type="ECO:0000256" key="9">
    <source>
        <dbReference type="RuleBase" id="RU000488"/>
    </source>
</evidence>
<feature type="repeat" description="Solcar" evidence="8">
    <location>
        <begin position="1"/>
        <end position="49"/>
    </location>
</feature>
<evidence type="ECO:0000256" key="3">
    <source>
        <dbReference type="ARBA" id="ARBA00022448"/>
    </source>
</evidence>
<dbReference type="PANTHER" id="PTHR45667">
    <property type="entry name" value="S-ADENOSYLMETHIONINE MITOCHONDRIAL CARRIER PROTEIN"/>
    <property type="match status" value="1"/>
</dbReference>
<dbReference type="Pfam" id="PF00153">
    <property type="entry name" value="Mito_carr"/>
    <property type="match status" value="1"/>
</dbReference>
<organism evidence="10">
    <name type="scientific">Brassica campestris</name>
    <name type="common">Field mustard</name>
    <dbReference type="NCBI Taxonomy" id="3711"/>
    <lineage>
        <taxon>Eukaryota</taxon>
        <taxon>Viridiplantae</taxon>
        <taxon>Streptophyta</taxon>
        <taxon>Embryophyta</taxon>
        <taxon>Tracheophyta</taxon>
        <taxon>Spermatophyta</taxon>
        <taxon>Magnoliopsida</taxon>
        <taxon>eudicotyledons</taxon>
        <taxon>Gunneridae</taxon>
        <taxon>Pentapetalae</taxon>
        <taxon>rosids</taxon>
        <taxon>malvids</taxon>
        <taxon>Brassicales</taxon>
        <taxon>Brassicaceae</taxon>
        <taxon>Brassiceae</taxon>
        <taxon>Brassica</taxon>
    </lineage>
</organism>
<dbReference type="PROSITE" id="PS50920">
    <property type="entry name" value="SOLCAR"/>
    <property type="match status" value="1"/>
</dbReference>
<sequence>MFNGVGEAIVGTWKQEGPGGFFRGTGPTLCREVPLYVVGMGLYAESKKMVAQALGR</sequence>
<proteinExistence type="inferred from homology"/>
<keyword evidence="6" id="KW-1133">Transmembrane helix</keyword>
<dbReference type="SUPFAM" id="SSF103506">
    <property type="entry name" value="Mitochondrial carrier"/>
    <property type="match status" value="1"/>
</dbReference>
<evidence type="ECO:0000256" key="2">
    <source>
        <dbReference type="ARBA" id="ARBA00006375"/>
    </source>
</evidence>
<name>A0A3P5Y2I6_BRACM</name>
<protein>
    <submittedName>
        <fullName evidence="10">Uncharacterized protein</fullName>
    </submittedName>
</protein>
<dbReference type="InterPro" id="IPR018108">
    <property type="entry name" value="MCP_transmembrane"/>
</dbReference>
<evidence type="ECO:0000256" key="8">
    <source>
        <dbReference type="PROSITE-ProRule" id="PRU00282"/>
    </source>
</evidence>
<gene>
    <name evidence="10" type="ORF">BRAA09T39090Z</name>
</gene>
<evidence type="ECO:0000256" key="1">
    <source>
        <dbReference type="ARBA" id="ARBA00004141"/>
    </source>
</evidence>
<reference evidence="10" key="1">
    <citation type="submission" date="2018-11" db="EMBL/GenBank/DDBJ databases">
        <authorList>
            <consortium name="Genoscope - CEA"/>
            <person name="William W."/>
        </authorList>
    </citation>
    <scope>NUCLEOTIDE SEQUENCE</scope>
</reference>
<dbReference type="AlphaFoldDB" id="A0A3P5Y2I6"/>
<dbReference type="GO" id="GO:0016020">
    <property type="term" value="C:membrane"/>
    <property type="evidence" value="ECO:0007669"/>
    <property type="project" value="UniProtKB-SubCell"/>
</dbReference>
<accession>A0A3P5Y2I6</accession>
<keyword evidence="5" id="KW-0677">Repeat</keyword>